<evidence type="ECO:0000313" key="2">
    <source>
        <dbReference type="EMBL" id="KAJ7688027.1"/>
    </source>
</evidence>
<reference evidence="2" key="1">
    <citation type="submission" date="2023-03" db="EMBL/GenBank/DDBJ databases">
        <title>Massive genome expansion in bonnet fungi (Mycena s.s.) driven by repeated elements and novel gene families across ecological guilds.</title>
        <authorList>
            <consortium name="Lawrence Berkeley National Laboratory"/>
            <person name="Harder C.B."/>
            <person name="Miyauchi S."/>
            <person name="Viragh M."/>
            <person name="Kuo A."/>
            <person name="Thoen E."/>
            <person name="Andreopoulos B."/>
            <person name="Lu D."/>
            <person name="Skrede I."/>
            <person name="Drula E."/>
            <person name="Henrissat B."/>
            <person name="Morin E."/>
            <person name="Kohler A."/>
            <person name="Barry K."/>
            <person name="LaButti K."/>
            <person name="Morin E."/>
            <person name="Salamov A."/>
            <person name="Lipzen A."/>
            <person name="Mereny Z."/>
            <person name="Hegedus B."/>
            <person name="Baldrian P."/>
            <person name="Stursova M."/>
            <person name="Weitz H."/>
            <person name="Taylor A."/>
            <person name="Grigoriev I.V."/>
            <person name="Nagy L.G."/>
            <person name="Martin F."/>
            <person name="Kauserud H."/>
        </authorList>
    </citation>
    <scope>NUCLEOTIDE SEQUENCE</scope>
    <source>
        <strain evidence="2">CBHHK067</strain>
    </source>
</reference>
<evidence type="ECO:0000256" key="1">
    <source>
        <dbReference type="SAM" id="MobiDB-lite"/>
    </source>
</evidence>
<name>A0AAD7DF53_MYCRO</name>
<keyword evidence="3" id="KW-1185">Reference proteome</keyword>
<feature type="region of interest" description="Disordered" evidence="1">
    <location>
        <begin position="42"/>
        <end position="61"/>
    </location>
</feature>
<gene>
    <name evidence="2" type="ORF">B0H17DRAFT_1332253</name>
</gene>
<dbReference type="Proteomes" id="UP001221757">
    <property type="component" value="Unassembled WGS sequence"/>
</dbReference>
<accession>A0AAD7DF53</accession>
<dbReference type="EMBL" id="JARKIE010000082">
    <property type="protein sequence ID" value="KAJ7688027.1"/>
    <property type="molecule type" value="Genomic_DNA"/>
</dbReference>
<evidence type="ECO:0000313" key="3">
    <source>
        <dbReference type="Proteomes" id="UP001221757"/>
    </source>
</evidence>
<proteinExistence type="predicted"/>
<sequence length="408" mass="43955">MSAVFLQNIEGRVNSSNDNNDFGNLRLLAHTLRASQLATGAARPGAYPSESATTLQHHWHPRQPETSTCYYVRPLMVSAPQSTTIWDVREQRKTATVYRRVAPRLRVRVWCVDKVLGVRVRGDSGGDIGGRVAPFGRAECAPPVIRFSIPHITTKSFGCAGAGARGGVESSAIMRGSCARAANAQGERPAPPRVVRLAAYAARLGLRAQMNRRSPPVEAPFAVRRSTAPAGAAAEGFFTSFVASRDFIFSYPYPALAQDMQVEGEAVLHATCTCQNRGIREEFYVADRCLSAVRIRGRVASRNALVAAEARPWTSRGSLHSPSSFGHATDEAETDSGSPIAAFPILPAPPSSSIPRGPMLVVFAASSSSSGASRLEFSSFYVLFYSPTPFHLLPIDPSPSTFHRLTPS</sequence>
<organism evidence="2 3">
    <name type="scientific">Mycena rosella</name>
    <name type="common">Pink bonnet</name>
    <name type="synonym">Agaricus rosellus</name>
    <dbReference type="NCBI Taxonomy" id="1033263"/>
    <lineage>
        <taxon>Eukaryota</taxon>
        <taxon>Fungi</taxon>
        <taxon>Dikarya</taxon>
        <taxon>Basidiomycota</taxon>
        <taxon>Agaricomycotina</taxon>
        <taxon>Agaricomycetes</taxon>
        <taxon>Agaricomycetidae</taxon>
        <taxon>Agaricales</taxon>
        <taxon>Marasmiineae</taxon>
        <taxon>Mycenaceae</taxon>
        <taxon>Mycena</taxon>
    </lineage>
</organism>
<dbReference type="AlphaFoldDB" id="A0AAD7DF53"/>
<protein>
    <submittedName>
        <fullName evidence="2">Uncharacterized protein</fullName>
    </submittedName>
</protein>
<comment type="caution">
    <text evidence="2">The sequence shown here is derived from an EMBL/GenBank/DDBJ whole genome shotgun (WGS) entry which is preliminary data.</text>
</comment>